<proteinExistence type="predicted"/>
<dbReference type="Pfam" id="PF15262">
    <property type="entry name" value="DUF4592"/>
    <property type="match status" value="1"/>
</dbReference>
<feature type="compositionally biased region" description="Basic residues" evidence="1">
    <location>
        <begin position="76"/>
        <end position="89"/>
    </location>
</feature>
<gene>
    <name evidence="3" type="ORF">MAR_023813</name>
</gene>
<evidence type="ECO:0000259" key="2">
    <source>
        <dbReference type="Pfam" id="PF15262"/>
    </source>
</evidence>
<accession>A0ABY7DWX8</accession>
<feature type="region of interest" description="Disordered" evidence="1">
    <location>
        <begin position="73"/>
        <end position="117"/>
    </location>
</feature>
<name>A0ABY7DWX8_MYAAR</name>
<sequence>MELYTNLFETLKVNISGSLARTWYIKVSTSYICTEMSRSTKRLTSSQGSLDGEVDIADFESVQVRSSSLTNEAAKHRISVKPKSRRVSTKRPQGASYLPNVQEESPQKTHEEDQGKLSLWII</sequence>
<keyword evidence="4" id="KW-1185">Reference proteome</keyword>
<dbReference type="EMBL" id="CP111014">
    <property type="protein sequence ID" value="WAQ99440.1"/>
    <property type="molecule type" value="Genomic_DNA"/>
</dbReference>
<evidence type="ECO:0000256" key="1">
    <source>
        <dbReference type="SAM" id="MobiDB-lite"/>
    </source>
</evidence>
<feature type="compositionally biased region" description="Basic and acidic residues" evidence="1">
    <location>
        <begin position="105"/>
        <end position="115"/>
    </location>
</feature>
<organism evidence="3 4">
    <name type="scientific">Mya arenaria</name>
    <name type="common">Soft-shell clam</name>
    <dbReference type="NCBI Taxonomy" id="6604"/>
    <lineage>
        <taxon>Eukaryota</taxon>
        <taxon>Metazoa</taxon>
        <taxon>Spiralia</taxon>
        <taxon>Lophotrochozoa</taxon>
        <taxon>Mollusca</taxon>
        <taxon>Bivalvia</taxon>
        <taxon>Autobranchia</taxon>
        <taxon>Heteroconchia</taxon>
        <taxon>Euheterodonta</taxon>
        <taxon>Imparidentia</taxon>
        <taxon>Neoheterodontei</taxon>
        <taxon>Myida</taxon>
        <taxon>Myoidea</taxon>
        <taxon>Myidae</taxon>
        <taxon>Mya</taxon>
    </lineage>
</organism>
<reference evidence="3" key="1">
    <citation type="submission" date="2022-11" db="EMBL/GenBank/DDBJ databases">
        <title>Centuries of genome instability and evolution in soft-shell clam transmissible cancer (bioRxiv).</title>
        <authorList>
            <person name="Hart S.F.M."/>
            <person name="Yonemitsu M.A."/>
            <person name="Giersch R.M."/>
            <person name="Beal B.F."/>
            <person name="Arriagada G."/>
            <person name="Davis B.W."/>
            <person name="Ostrander E.A."/>
            <person name="Goff S.P."/>
            <person name="Metzger M.J."/>
        </authorList>
    </citation>
    <scope>NUCLEOTIDE SEQUENCE</scope>
    <source>
        <strain evidence="3">MELC-2E11</strain>
        <tissue evidence="3">Siphon/mantle</tissue>
    </source>
</reference>
<feature type="domain" description="DUF4592" evidence="2">
    <location>
        <begin position="35"/>
        <end position="90"/>
    </location>
</feature>
<dbReference type="InterPro" id="IPR028030">
    <property type="entry name" value="DUF4592"/>
</dbReference>
<dbReference type="Proteomes" id="UP001164746">
    <property type="component" value="Chromosome 3"/>
</dbReference>
<evidence type="ECO:0000313" key="3">
    <source>
        <dbReference type="EMBL" id="WAQ99440.1"/>
    </source>
</evidence>
<evidence type="ECO:0000313" key="4">
    <source>
        <dbReference type="Proteomes" id="UP001164746"/>
    </source>
</evidence>
<protein>
    <recommendedName>
        <fullName evidence="2">DUF4592 domain-containing protein</fullName>
    </recommendedName>
</protein>